<name>A0ABQ9X3U6_9EUKA</name>
<sequence>MPQPISIHLDDCRFRAVGCLDHAAPSGQTAQSVRRKAVRDIERNWMMGIAARAMKDIQSVHQFGQHMGTTSSGMQNFDGLTVGATENNPIERFDDLLASFSDPTESSRQHYHRSLVNLLERFLNHLKVDERCDLLRRFGAAMSQHAFNDIDLASLMKIVSSNEDVLLLFHTSGLSLSALKQIQPNQANNHRLVRLAQLSEICPLVSIEPLSSDLSSLFRNFLSDPLPYLINDHPIGRSSFSAFMDILCNEMMAWAILGIGDVVYETIVTNFPAFSESILREQTEHPDMDYDYRDLQKIIEISKKEHDPVKRIAAFIDHLENQTIYEGSQSGNHPMNLLSQCLQHTATFLNAHPDLIDSFLETVDLSSSPSNTPFRPDRHLNLISALSQSSSPLFTKLSESLLDPSFPLRSLLTTRSFTDPASSFIRMASTNSAFFRRLVERHTRHILDIAFSTVVSSVRVVSDSSSERHCLNFGRATLNFIVLLKAMAEVQMDLTQNSEKNSENFNSIPSSLLTLLVLSAASTHDELSNAAVSVFSNQFCLSTTHTKALLFATPTTFPVSDAFTFRPFQTSRESDHTRRGSLSICAEAGCRVLFLSRSDVQSTPDSLDFANKLGIPFAGCLVKALHSTTTLPHSFPFFSPELCRLSEQPSVWNESSSPSALTALTTLADIEITLTCRNYQWDPFLHRTCPETRDTNFVHLFPFLGPESQTQFLSSFNAFCRNMNTIDRSSLDRIVACLVEMATVNSYNTPIALLRELRKVAELPFYNTPTTSSFQDNFADVTPSERSIVEKLRTAEGEERWKLLTQLAVVSGDTPDIANELMKAENDEQALLILSVHKIQSIPRPNLHLDTTPDVLDTMIKFARHINNLPLVAATLIHIADAVDACPLPPLNRTLYHTEPKPELQELAINTLQAIAPHRREGVEEGCAVGEDEVTSQIVDSCLKVMQFLMNFKSFDPTPAIDSLISLAVTTDLSLLRSILVILEEIEERTRNTPTPFSISRATAPFRGIHESSVTQQPLPSIVSHILLSARLDSFQPLSQPNKRQSPFGFSPNTSQPVDSISLSRLIRELNENLFSDVTKDTAKTACLLLEERRASSSTILKSDDRFGVSLAQIEIQTTPQQLFIALHTILVSDDPSDISASTLLPIAPFLTRILSIVVPSSPDRVTIRPQQDEHSQLLDIFLSLVLSLINTGTPSTLSTPPLSSLLSVLSIALVRLDTIPSSLKHHSRFWDIFSLSENRSNPQLKLFLLALCSEGMEDRSDLSLDSFSMEVLNKWTGANAQRHVDRTIPAQNAWNTVPQPYPRYKPGPHNGVPPYQCPYYPGPYGPPPFQPGPFSVVPFNQNPFNFGPYGPPNPYGSMTFG</sequence>
<dbReference type="EMBL" id="JARBJD010000233">
    <property type="protein sequence ID" value="KAK2946248.1"/>
    <property type="molecule type" value="Genomic_DNA"/>
</dbReference>
<accession>A0ABQ9X3U6</accession>
<evidence type="ECO:0000313" key="2">
    <source>
        <dbReference type="Proteomes" id="UP001281761"/>
    </source>
</evidence>
<evidence type="ECO:0000313" key="1">
    <source>
        <dbReference type="EMBL" id="KAK2946248.1"/>
    </source>
</evidence>
<dbReference type="Proteomes" id="UP001281761">
    <property type="component" value="Unassembled WGS sequence"/>
</dbReference>
<comment type="caution">
    <text evidence="1">The sequence shown here is derived from an EMBL/GenBank/DDBJ whole genome shotgun (WGS) entry which is preliminary data.</text>
</comment>
<gene>
    <name evidence="1" type="ORF">BLNAU_18850</name>
</gene>
<reference evidence="1 2" key="1">
    <citation type="journal article" date="2022" name="bioRxiv">
        <title>Genomics of Preaxostyla Flagellates Illuminates Evolutionary Transitions and the Path Towards Mitochondrial Loss.</title>
        <authorList>
            <person name="Novak L.V.F."/>
            <person name="Treitli S.C."/>
            <person name="Pyrih J."/>
            <person name="Halakuc P."/>
            <person name="Pipaliya S.V."/>
            <person name="Vacek V."/>
            <person name="Brzon O."/>
            <person name="Soukal P."/>
            <person name="Eme L."/>
            <person name="Dacks J.B."/>
            <person name="Karnkowska A."/>
            <person name="Elias M."/>
            <person name="Hampl V."/>
        </authorList>
    </citation>
    <scope>NUCLEOTIDE SEQUENCE [LARGE SCALE GENOMIC DNA]</scope>
    <source>
        <strain evidence="1">NAU3</strain>
        <tissue evidence="1">Gut</tissue>
    </source>
</reference>
<proteinExistence type="predicted"/>
<protein>
    <submittedName>
        <fullName evidence="1">Uncharacterized protein</fullName>
    </submittedName>
</protein>
<organism evidence="1 2">
    <name type="scientific">Blattamonas nauphoetae</name>
    <dbReference type="NCBI Taxonomy" id="2049346"/>
    <lineage>
        <taxon>Eukaryota</taxon>
        <taxon>Metamonada</taxon>
        <taxon>Preaxostyla</taxon>
        <taxon>Oxymonadida</taxon>
        <taxon>Blattamonas</taxon>
    </lineage>
</organism>
<keyword evidence="2" id="KW-1185">Reference proteome</keyword>